<dbReference type="EMBL" id="CM045760">
    <property type="protein sequence ID" value="KAI8025126.1"/>
    <property type="molecule type" value="Genomic_DNA"/>
</dbReference>
<evidence type="ECO:0000313" key="1">
    <source>
        <dbReference type="EMBL" id="KAI8025126.1"/>
    </source>
</evidence>
<dbReference type="Proteomes" id="UP001060215">
    <property type="component" value="Chromosome 3"/>
</dbReference>
<accession>A0ACC0IID5</accession>
<sequence length="97" mass="11013">MIVYDLMHNGSLYDHLLGSKLKRLRRAQEVIEENMPEPKLPEVMEQYVLLAVLSCHPHLQARPNIYGANSEALKNQCGSSFWSTDCLSSNKLLIVTN</sequence>
<keyword evidence="2" id="KW-1185">Reference proteome</keyword>
<gene>
    <name evidence="1" type="ORF">LOK49_LG02G02037</name>
</gene>
<name>A0ACC0IID5_9ERIC</name>
<organism evidence="1 2">
    <name type="scientific">Camellia lanceoleosa</name>
    <dbReference type="NCBI Taxonomy" id="1840588"/>
    <lineage>
        <taxon>Eukaryota</taxon>
        <taxon>Viridiplantae</taxon>
        <taxon>Streptophyta</taxon>
        <taxon>Embryophyta</taxon>
        <taxon>Tracheophyta</taxon>
        <taxon>Spermatophyta</taxon>
        <taxon>Magnoliopsida</taxon>
        <taxon>eudicotyledons</taxon>
        <taxon>Gunneridae</taxon>
        <taxon>Pentapetalae</taxon>
        <taxon>asterids</taxon>
        <taxon>Ericales</taxon>
        <taxon>Theaceae</taxon>
        <taxon>Camellia</taxon>
    </lineage>
</organism>
<proteinExistence type="predicted"/>
<reference evidence="1 2" key="1">
    <citation type="journal article" date="2022" name="Plant J.">
        <title>Chromosome-level genome of Camellia lanceoleosa provides a valuable resource for understanding genome evolution and self-incompatibility.</title>
        <authorList>
            <person name="Gong W."/>
            <person name="Xiao S."/>
            <person name="Wang L."/>
            <person name="Liao Z."/>
            <person name="Chang Y."/>
            <person name="Mo W."/>
            <person name="Hu G."/>
            <person name="Li W."/>
            <person name="Zhao G."/>
            <person name="Zhu H."/>
            <person name="Hu X."/>
            <person name="Ji K."/>
            <person name="Xiang X."/>
            <person name="Song Q."/>
            <person name="Yuan D."/>
            <person name="Jin S."/>
            <person name="Zhang L."/>
        </authorList>
    </citation>
    <scope>NUCLEOTIDE SEQUENCE [LARGE SCALE GENOMIC DNA]</scope>
    <source>
        <strain evidence="1">SQ_2022a</strain>
    </source>
</reference>
<evidence type="ECO:0000313" key="2">
    <source>
        <dbReference type="Proteomes" id="UP001060215"/>
    </source>
</evidence>
<protein>
    <submittedName>
        <fullName evidence="1">LRR receptor-like serine/threonine-protein kinase RKF3</fullName>
    </submittedName>
</protein>
<comment type="caution">
    <text evidence="1">The sequence shown here is derived from an EMBL/GenBank/DDBJ whole genome shotgun (WGS) entry which is preliminary data.</text>
</comment>